<evidence type="ECO:0000313" key="1">
    <source>
        <dbReference type="EMBL" id="ADE29148.1"/>
    </source>
</evidence>
<sequence>MNGAPPDITVDKLALGDSTAGTSTLATSAPLGNETLRVSTTDTFTDGQTFTASIFLDSTQGNGQTFEEAALVAEQSGGDLPINRFLIGDPGGLLAPKADDETVTIDIEITHEDG</sequence>
<reference evidence="1" key="1">
    <citation type="journal article" date="2010" name="Environ. Microbiol.">
        <title>The metavirome of a hypersaline environment.</title>
        <authorList>
            <person name="Santos F."/>
            <person name="Yarza P."/>
            <person name="Parro V."/>
            <person name="Briones C."/>
            <person name="Anton J."/>
        </authorList>
    </citation>
    <scope>NUCLEOTIDE SEQUENCE</scope>
</reference>
<proteinExistence type="predicted"/>
<protein>
    <submittedName>
        <fullName evidence="1">Uncharacterized protein</fullName>
    </submittedName>
</protein>
<organism evidence="1">
    <name type="scientific">uncultured virus</name>
    <dbReference type="NCBI Taxonomy" id="340016"/>
    <lineage>
        <taxon>Viruses</taxon>
        <taxon>environmental samples</taxon>
    </lineage>
</organism>
<dbReference type="EMBL" id="GU735122">
    <property type="protein sequence ID" value="ADE29148.1"/>
    <property type="molecule type" value="Genomic_DNA"/>
</dbReference>
<accession>D5L289</accession>
<name>D5L289_9VIRU</name>